<dbReference type="SUPFAM" id="SSF51905">
    <property type="entry name" value="FAD/NAD(P)-binding domain"/>
    <property type="match status" value="1"/>
</dbReference>
<gene>
    <name evidence="1" type="ORF">GCM10010918_17630</name>
</gene>
<reference evidence="1 2" key="1">
    <citation type="journal article" date="2014" name="Int. J. Syst. Evol. Microbiol.">
        <title>Complete genome sequence of Corynebacterium casei LMG S-19264T (=DSM 44701T), isolated from a smear-ripened cheese.</title>
        <authorList>
            <consortium name="US DOE Joint Genome Institute (JGI-PGF)"/>
            <person name="Walter F."/>
            <person name="Albersmeier A."/>
            <person name="Kalinowski J."/>
            <person name="Ruckert C."/>
        </authorList>
    </citation>
    <scope>NUCLEOTIDE SEQUENCE [LARGE SCALE GENOMIC DNA]</scope>
    <source>
        <strain evidence="1 2">CGMCC 1.15286</strain>
    </source>
</reference>
<comment type="caution">
    <text evidence="1">The sequence shown here is derived from an EMBL/GenBank/DDBJ whole genome shotgun (WGS) entry which is preliminary data.</text>
</comment>
<evidence type="ECO:0000313" key="2">
    <source>
        <dbReference type="Proteomes" id="UP000600247"/>
    </source>
</evidence>
<sequence length="482" mass="52254">MISIPRSSKSTMIDMDYDVTIIGAGVGGVFAAHELAKMQERQQQRPLNILLIDKGKRVEERLCPLDRGESCDCVSCAKYIGFGGLGKSEGKFNYTNDFGGGLERKVGGEAAMALMDEVDAVLCEYGGEAAADYSTENPALTERARQAGLAVLTTRTRHLGSALSSVILEKLQHYLLSRIALSFETEVAAVHVVEGGFKLVLDVDGAEGRRTLTTRKLVFATGRSGVDWMAAQCQALGIGQDSARVDLGLRVEMRGNQLDTILGETFETKLQYVGEDYAATTYCMNPSGRVIRKHQDGMVMPDGQNFRERDEGGSANLNFTLFVPRYFGSMEAADSFARGVIGGINRGGERIAAQRLGDLRLGRATEPEAMRRNRVTPTLQVDPAQLANEVPELYTKALLDFLTALERLLGEPIDEDTMIYGIDGKFYAPSIETNASLETRVPGLYVAGDCSGVTHSLSQAAASGIHVARQVAQQCLNDQSET</sequence>
<dbReference type="InterPro" id="IPR036188">
    <property type="entry name" value="FAD/NAD-bd_sf"/>
</dbReference>
<accession>A0A917LYG9</accession>
<dbReference type="PANTHER" id="PTHR43106">
    <property type="entry name" value="DEHYDROGENASE-RELATED"/>
    <property type="match status" value="1"/>
</dbReference>
<evidence type="ECO:0000313" key="1">
    <source>
        <dbReference type="EMBL" id="GGG64068.1"/>
    </source>
</evidence>
<dbReference type="EMBL" id="BMHY01000003">
    <property type="protein sequence ID" value="GGG64068.1"/>
    <property type="molecule type" value="Genomic_DNA"/>
</dbReference>
<proteinExistence type="predicted"/>
<dbReference type="Gene3D" id="3.50.50.60">
    <property type="entry name" value="FAD/NAD(P)-binding domain"/>
    <property type="match status" value="2"/>
</dbReference>
<dbReference type="PRINTS" id="PR00368">
    <property type="entry name" value="FADPNR"/>
</dbReference>
<dbReference type="AlphaFoldDB" id="A0A917LYG9"/>
<keyword evidence="2" id="KW-1185">Reference proteome</keyword>
<organism evidence="1 2">
    <name type="scientific">Paenibacillus radicis</name>
    <name type="common">ex Gao et al. 2016</name>
    <dbReference type="NCBI Taxonomy" id="1737354"/>
    <lineage>
        <taxon>Bacteria</taxon>
        <taxon>Bacillati</taxon>
        <taxon>Bacillota</taxon>
        <taxon>Bacilli</taxon>
        <taxon>Bacillales</taxon>
        <taxon>Paenibacillaceae</taxon>
        <taxon>Paenibacillus</taxon>
    </lineage>
</organism>
<dbReference type="Proteomes" id="UP000600247">
    <property type="component" value="Unassembled WGS sequence"/>
</dbReference>
<protein>
    <submittedName>
        <fullName evidence="1">NAD(FAD)-utilizing dehydrogenase</fullName>
    </submittedName>
</protein>
<name>A0A917LYG9_9BACL</name>
<dbReference type="PANTHER" id="PTHR43106:SF1">
    <property type="entry name" value="DEHYDROGENASE-RELATED"/>
    <property type="match status" value="1"/>
</dbReference>